<keyword evidence="7" id="KW-1185">Reference proteome</keyword>
<evidence type="ECO:0000256" key="3">
    <source>
        <dbReference type="ARBA" id="ARBA00022763"/>
    </source>
</evidence>
<dbReference type="InterPro" id="IPR003265">
    <property type="entry name" value="HhH-GPD_domain"/>
</dbReference>
<evidence type="ECO:0000259" key="5">
    <source>
        <dbReference type="SMART" id="SM00478"/>
    </source>
</evidence>
<dbReference type="GO" id="GO:0032131">
    <property type="term" value="F:alkylated DNA binding"/>
    <property type="evidence" value="ECO:0007669"/>
    <property type="project" value="TreeGrafter"/>
</dbReference>
<evidence type="ECO:0000256" key="2">
    <source>
        <dbReference type="ARBA" id="ARBA00012000"/>
    </source>
</evidence>
<name>A0A1C3EPH6_9GAMM</name>
<organism evidence="6 7">
    <name type="scientific">Veronia pacifica</name>
    <dbReference type="NCBI Taxonomy" id="1080227"/>
    <lineage>
        <taxon>Bacteria</taxon>
        <taxon>Pseudomonadati</taxon>
        <taxon>Pseudomonadota</taxon>
        <taxon>Gammaproteobacteria</taxon>
        <taxon>Vibrionales</taxon>
        <taxon>Vibrionaceae</taxon>
        <taxon>Veronia</taxon>
    </lineage>
</organism>
<dbReference type="InterPro" id="IPR011257">
    <property type="entry name" value="DNA_glycosylase"/>
</dbReference>
<accession>A0A1C3EPH6</accession>
<dbReference type="Gene3D" id="1.10.340.30">
    <property type="entry name" value="Hypothetical protein, domain 2"/>
    <property type="match status" value="1"/>
</dbReference>
<evidence type="ECO:0000256" key="1">
    <source>
        <dbReference type="ARBA" id="ARBA00000086"/>
    </source>
</evidence>
<comment type="caution">
    <text evidence="6">The sequence shown here is derived from an EMBL/GenBank/DDBJ whole genome shotgun (WGS) entry which is preliminary data.</text>
</comment>
<dbReference type="SUPFAM" id="SSF48150">
    <property type="entry name" value="DNA-glycosylase"/>
    <property type="match status" value="1"/>
</dbReference>
<dbReference type="PANTHER" id="PTHR43003">
    <property type="entry name" value="DNA-3-METHYLADENINE GLYCOSYLASE"/>
    <property type="match status" value="1"/>
</dbReference>
<comment type="catalytic activity">
    <reaction evidence="1">
        <text>Hydrolysis of alkylated DNA, releasing 3-methyladenine, 3-methylguanine, 7-methylguanine and 7-methyladenine.</text>
        <dbReference type="EC" id="3.2.2.21"/>
    </reaction>
</comment>
<dbReference type="Pfam" id="PF00730">
    <property type="entry name" value="HhH-GPD"/>
    <property type="match status" value="1"/>
</dbReference>
<dbReference type="RefSeq" id="WP_068900037.1">
    <property type="nucleotide sequence ID" value="NZ_JBHUIF010000013.1"/>
</dbReference>
<dbReference type="CDD" id="cd00056">
    <property type="entry name" value="ENDO3c"/>
    <property type="match status" value="1"/>
</dbReference>
<gene>
    <name evidence="6" type="ORF">A8L45_05465</name>
</gene>
<dbReference type="Gene3D" id="1.10.1670.40">
    <property type="match status" value="1"/>
</dbReference>
<dbReference type="EC" id="3.2.2.21" evidence="2"/>
<dbReference type="OrthoDB" id="9811249at2"/>
<sequence length="296" mass="33504">MAESHFQIAFPIPAGYRWQDFLTFYQRDKQQIAERTDNNLIEKATLIEGVPVKISMRRTDTALTVEFEADGSLPDKHTLMDTAERLLALKQPVVIFETQYCDHPEIGILIEKNAGLRIPQSISPWEAITWAVIGQQISVEAAVSIRRRLILVADKRHSSGLWCYPDPETVAAMSDQQLRQSGFSTTKASTIKRLARSNFCHFPHSTERVDVENIEKTLLAVKGIGPWTVNYTLLRGFSGLDGSLDGDVAVRRNLQKLLGLENKPDAKFTKDWLKQFTPWRALVAAHLWAVDKDKSF</sequence>
<evidence type="ECO:0000313" key="7">
    <source>
        <dbReference type="Proteomes" id="UP000094936"/>
    </source>
</evidence>
<keyword evidence="4" id="KW-0234">DNA repair</keyword>
<protein>
    <recommendedName>
        <fullName evidence="2">DNA-3-methyladenine glycosylase II</fullName>
        <ecNumber evidence="2">3.2.2.21</ecNumber>
    </recommendedName>
</protein>
<reference evidence="6 7" key="1">
    <citation type="submission" date="2016-05" db="EMBL/GenBank/DDBJ databases">
        <title>Genomic Taxonomy of the Vibrionaceae.</title>
        <authorList>
            <person name="Gomez-Gil B."/>
            <person name="Enciso-Ibarra J."/>
        </authorList>
    </citation>
    <scope>NUCLEOTIDE SEQUENCE [LARGE SCALE GENOMIC DNA]</scope>
    <source>
        <strain evidence="6 7">CAIM 1920</strain>
    </source>
</reference>
<proteinExistence type="predicted"/>
<dbReference type="GO" id="GO:0005737">
    <property type="term" value="C:cytoplasm"/>
    <property type="evidence" value="ECO:0007669"/>
    <property type="project" value="TreeGrafter"/>
</dbReference>
<evidence type="ECO:0000256" key="4">
    <source>
        <dbReference type="ARBA" id="ARBA00023204"/>
    </source>
</evidence>
<evidence type="ECO:0000313" key="6">
    <source>
        <dbReference type="EMBL" id="ODA35126.1"/>
    </source>
</evidence>
<dbReference type="STRING" id="1080227.A8L45_05465"/>
<dbReference type="GO" id="GO:0043916">
    <property type="term" value="F:DNA-7-methylguanine glycosylase activity"/>
    <property type="evidence" value="ECO:0007669"/>
    <property type="project" value="TreeGrafter"/>
</dbReference>
<dbReference type="PANTHER" id="PTHR43003:SF13">
    <property type="entry name" value="DNA-3-METHYLADENINE GLYCOSYLASE 2"/>
    <property type="match status" value="1"/>
</dbReference>
<feature type="domain" description="HhH-GPD" evidence="5">
    <location>
        <begin position="133"/>
        <end position="292"/>
    </location>
</feature>
<dbReference type="EMBL" id="LYBM01000006">
    <property type="protein sequence ID" value="ODA35126.1"/>
    <property type="molecule type" value="Genomic_DNA"/>
</dbReference>
<dbReference type="GO" id="GO:0032993">
    <property type="term" value="C:protein-DNA complex"/>
    <property type="evidence" value="ECO:0007669"/>
    <property type="project" value="TreeGrafter"/>
</dbReference>
<keyword evidence="3" id="KW-0227">DNA damage</keyword>
<dbReference type="SMART" id="SM00478">
    <property type="entry name" value="ENDO3c"/>
    <property type="match status" value="1"/>
</dbReference>
<dbReference type="Proteomes" id="UP000094936">
    <property type="component" value="Unassembled WGS sequence"/>
</dbReference>
<dbReference type="GO" id="GO:0008725">
    <property type="term" value="F:DNA-3-methyladenine glycosylase activity"/>
    <property type="evidence" value="ECO:0007669"/>
    <property type="project" value="TreeGrafter"/>
</dbReference>
<dbReference type="GO" id="GO:0006307">
    <property type="term" value="P:DNA alkylation repair"/>
    <property type="evidence" value="ECO:0007669"/>
    <property type="project" value="TreeGrafter"/>
</dbReference>
<dbReference type="GO" id="GO:0006285">
    <property type="term" value="P:base-excision repair, AP site formation"/>
    <property type="evidence" value="ECO:0007669"/>
    <property type="project" value="TreeGrafter"/>
</dbReference>
<dbReference type="AlphaFoldDB" id="A0A1C3EPH6"/>
<dbReference type="InterPro" id="IPR051912">
    <property type="entry name" value="Alkylbase_DNA_Glycosylase/TA"/>
</dbReference>